<reference evidence="4" key="1">
    <citation type="submission" date="2020-10" db="EMBL/GenBank/DDBJ databases">
        <authorList>
            <person name="Han B."/>
            <person name="Lu T."/>
            <person name="Zhao Q."/>
            <person name="Huang X."/>
            <person name="Zhao Y."/>
        </authorList>
    </citation>
    <scope>NUCLEOTIDE SEQUENCE</scope>
</reference>
<evidence type="ECO:0000256" key="1">
    <source>
        <dbReference type="PROSITE-ProRule" id="PRU10141"/>
    </source>
</evidence>
<feature type="transmembrane region" description="Helical" evidence="2">
    <location>
        <begin position="147"/>
        <end position="176"/>
    </location>
</feature>
<dbReference type="InterPro" id="IPR017441">
    <property type="entry name" value="Protein_kinase_ATP_BS"/>
</dbReference>
<dbReference type="PANTHER" id="PTHR45707">
    <property type="entry name" value="C2 CALCIUM/LIPID-BINDING PLANT PHOSPHORIBOSYLTRANSFERASE FAMILY PROTEIN"/>
    <property type="match status" value="1"/>
</dbReference>
<evidence type="ECO:0000313" key="5">
    <source>
        <dbReference type="Proteomes" id="UP000604825"/>
    </source>
</evidence>
<dbReference type="Pfam" id="PF00069">
    <property type="entry name" value="Pkinase"/>
    <property type="match status" value="1"/>
</dbReference>
<comment type="caution">
    <text evidence="4">The sequence shown here is derived from an EMBL/GenBank/DDBJ whole genome shotgun (WGS) entry which is preliminary data.</text>
</comment>
<evidence type="ECO:0000313" key="4">
    <source>
        <dbReference type="EMBL" id="CAD6266614.1"/>
    </source>
</evidence>
<keyword evidence="2" id="KW-1133">Transmembrane helix</keyword>
<keyword evidence="1" id="KW-0547">Nucleotide-binding</keyword>
<keyword evidence="2" id="KW-0812">Transmembrane</keyword>
<name>A0A811R9G0_9POAL</name>
<dbReference type="AlphaFoldDB" id="A0A811R9G0"/>
<dbReference type="GO" id="GO:0005524">
    <property type="term" value="F:ATP binding"/>
    <property type="evidence" value="ECO:0007669"/>
    <property type="project" value="UniProtKB-UniRule"/>
</dbReference>
<dbReference type="Proteomes" id="UP000604825">
    <property type="component" value="Unassembled WGS sequence"/>
</dbReference>
<dbReference type="Gene3D" id="3.30.200.20">
    <property type="entry name" value="Phosphorylase Kinase, domain 1"/>
    <property type="match status" value="1"/>
</dbReference>
<dbReference type="GO" id="GO:0004672">
    <property type="term" value="F:protein kinase activity"/>
    <property type="evidence" value="ECO:0007669"/>
    <property type="project" value="InterPro"/>
</dbReference>
<dbReference type="InterPro" id="IPR011009">
    <property type="entry name" value="Kinase-like_dom_sf"/>
</dbReference>
<evidence type="ECO:0000256" key="2">
    <source>
        <dbReference type="SAM" id="Phobius"/>
    </source>
</evidence>
<sequence length="180" mass="20554">MDDYKCSNDDMLERILQDPDSMPRVMQLEYLKMITDNFSDERLLGEGGFGKVYEGKLQNGKIIAVKKFNFKRLTNPDVQEKLFMNEVVPLMSLRHPNIVRCVGYCSEKSSKIVKHNGIFVLAESQPEMLLCLEYLTMGSLDKHLKGMAIVSLLVSTIGISIMWFVSISTTAIPHFINKYH</sequence>
<evidence type="ECO:0000259" key="3">
    <source>
        <dbReference type="PROSITE" id="PS50011"/>
    </source>
</evidence>
<dbReference type="OrthoDB" id="689277at2759"/>
<dbReference type="SUPFAM" id="SSF56112">
    <property type="entry name" value="Protein kinase-like (PK-like)"/>
    <property type="match status" value="1"/>
</dbReference>
<keyword evidence="2" id="KW-0472">Membrane</keyword>
<gene>
    <name evidence="4" type="ORF">NCGR_LOCUS49919</name>
</gene>
<proteinExistence type="predicted"/>
<dbReference type="InterPro" id="IPR000719">
    <property type="entry name" value="Prot_kinase_dom"/>
</dbReference>
<dbReference type="EMBL" id="CAJGYO010000014">
    <property type="protein sequence ID" value="CAD6266614.1"/>
    <property type="molecule type" value="Genomic_DNA"/>
</dbReference>
<dbReference type="PROSITE" id="PS00107">
    <property type="entry name" value="PROTEIN_KINASE_ATP"/>
    <property type="match status" value="1"/>
</dbReference>
<organism evidence="4 5">
    <name type="scientific">Miscanthus lutarioriparius</name>
    <dbReference type="NCBI Taxonomy" id="422564"/>
    <lineage>
        <taxon>Eukaryota</taxon>
        <taxon>Viridiplantae</taxon>
        <taxon>Streptophyta</taxon>
        <taxon>Embryophyta</taxon>
        <taxon>Tracheophyta</taxon>
        <taxon>Spermatophyta</taxon>
        <taxon>Magnoliopsida</taxon>
        <taxon>Liliopsida</taxon>
        <taxon>Poales</taxon>
        <taxon>Poaceae</taxon>
        <taxon>PACMAD clade</taxon>
        <taxon>Panicoideae</taxon>
        <taxon>Andropogonodae</taxon>
        <taxon>Andropogoneae</taxon>
        <taxon>Saccharinae</taxon>
        <taxon>Miscanthus</taxon>
    </lineage>
</organism>
<keyword evidence="5" id="KW-1185">Reference proteome</keyword>
<protein>
    <recommendedName>
        <fullName evidence="3">Protein kinase domain-containing protein</fullName>
    </recommendedName>
</protein>
<dbReference type="PROSITE" id="PS50011">
    <property type="entry name" value="PROTEIN_KINASE_DOM"/>
    <property type="match status" value="1"/>
</dbReference>
<feature type="binding site" evidence="1">
    <location>
        <position position="67"/>
    </location>
    <ligand>
        <name>ATP</name>
        <dbReference type="ChEBI" id="CHEBI:30616"/>
    </ligand>
</feature>
<keyword evidence="1" id="KW-0067">ATP-binding</keyword>
<feature type="domain" description="Protein kinase" evidence="3">
    <location>
        <begin position="38"/>
        <end position="180"/>
    </location>
</feature>
<accession>A0A811R9G0</accession>